<evidence type="ECO:0000259" key="1">
    <source>
        <dbReference type="Pfam" id="PF12770"/>
    </source>
</evidence>
<name>A0AAD6YJC0_9AGAR</name>
<feature type="domain" description="CHAT" evidence="1">
    <location>
        <begin position="884"/>
        <end position="1153"/>
    </location>
</feature>
<keyword evidence="3" id="KW-1185">Reference proteome</keyword>
<dbReference type="Pfam" id="PF12770">
    <property type="entry name" value="CHAT"/>
    <property type="match status" value="1"/>
</dbReference>
<dbReference type="InterPro" id="IPR024983">
    <property type="entry name" value="CHAT_dom"/>
</dbReference>
<dbReference type="Gene3D" id="1.25.40.10">
    <property type="entry name" value="Tetratricopeptide repeat domain"/>
    <property type="match status" value="4"/>
</dbReference>
<protein>
    <submittedName>
        <fullName evidence="2">CHAT domain-containing protein</fullName>
    </submittedName>
</protein>
<dbReference type="EMBL" id="JARJCW010000018">
    <property type="protein sequence ID" value="KAJ7214934.1"/>
    <property type="molecule type" value="Genomic_DNA"/>
</dbReference>
<accession>A0AAD6YJC0</accession>
<organism evidence="2 3">
    <name type="scientific">Mycena pura</name>
    <dbReference type="NCBI Taxonomy" id="153505"/>
    <lineage>
        <taxon>Eukaryota</taxon>
        <taxon>Fungi</taxon>
        <taxon>Dikarya</taxon>
        <taxon>Basidiomycota</taxon>
        <taxon>Agaricomycotina</taxon>
        <taxon>Agaricomycetes</taxon>
        <taxon>Agaricomycetidae</taxon>
        <taxon>Agaricales</taxon>
        <taxon>Marasmiineae</taxon>
        <taxon>Mycenaceae</taxon>
        <taxon>Mycena</taxon>
    </lineage>
</organism>
<dbReference type="SUPFAM" id="SSF81901">
    <property type="entry name" value="HCP-like"/>
    <property type="match status" value="1"/>
</dbReference>
<evidence type="ECO:0000313" key="3">
    <source>
        <dbReference type="Proteomes" id="UP001219525"/>
    </source>
</evidence>
<dbReference type="InterPro" id="IPR011990">
    <property type="entry name" value="TPR-like_helical_dom_sf"/>
</dbReference>
<reference evidence="2" key="1">
    <citation type="submission" date="2023-03" db="EMBL/GenBank/DDBJ databases">
        <title>Massive genome expansion in bonnet fungi (Mycena s.s.) driven by repeated elements and novel gene families across ecological guilds.</title>
        <authorList>
            <consortium name="Lawrence Berkeley National Laboratory"/>
            <person name="Harder C.B."/>
            <person name="Miyauchi S."/>
            <person name="Viragh M."/>
            <person name="Kuo A."/>
            <person name="Thoen E."/>
            <person name="Andreopoulos B."/>
            <person name="Lu D."/>
            <person name="Skrede I."/>
            <person name="Drula E."/>
            <person name="Henrissat B."/>
            <person name="Morin E."/>
            <person name="Kohler A."/>
            <person name="Barry K."/>
            <person name="LaButti K."/>
            <person name="Morin E."/>
            <person name="Salamov A."/>
            <person name="Lipzen A."/>
            <person name="Mereny Z."/>
            <person name="Hegedus B."/>
            <person name="Baldrian P."/>
            <person name="Stursova M."/>
            <person name="Weitz H."/>
            <person name="Taylor A."/>
            <person name="Grigoriev I.V."/>
            <person name="Nagy L.G."/>
            <person name="Martin F."/>
            <person name="Kauserud H."/>
        </authorList>
    </citation>
    <scope>NUCLEOTIDE SEQUENCE</scope>
    <source>
        <strain evidence="2">9144</strain>
    </source>
</reference>
<proteinExistence type="predicted"/>
<dbReference type="Proteomes" id="UP001219525">
    <property type="component" value="Unassembled WGS sequence"/>
</dbReference>
<evidence type="ECO:0000313" key="2">
    <source>
        <dbReference type="EMBL" id="KAJ7214934.1"/>
    </source>
</evidence>
<comment type="caution">
    <text evidence="2">The sequence shown here is derived from an EMBL/GenBank/DDBJ whole genome shotgun (WGS) entry which is preliminary data.</text>
</comment>
<sequence length="1154" mass="129830">MLIDPLVPELTGICAFRQQDSIPNETKLGQVLDGGSHETDNKGAEIEKLQHQLRQTTSGDPNYPKLARQLGTALLLRYRSSGDMKDLDATVQNYQEAVNHTAKDDPDRAGQLYNLAVSFGDRYRRLGDLRDIEAAIQHFQDVVDLTAKGHSDRAGRLESLGMAYMDRFMRLGDLADLGAALQHLQEAVNFTAEGQPDRVRRIYSLAVSIGTQYQRLGDLKTLETAIQHFQDAVNLTGKDDPDRARRLDGLAVSLEDRYRRLGDLPDLKAALQYKQEAVNLIAKDHPERAQQVQSLAISFHSLFWRLGDLADLEVAMQHYQEAVSLTAKGDPEMARRLHSLAAGFRDRYERQGHLTDLEAAVQHFQEAVDLTPKDHPDRAERLQGFAISLGNRYERLGDLIDLETAMQNFQQAVKLTAEDDPDRAERLEGLALFFSNRYQRLGDLTDLKAAMQYFKESVDLTAKDNPDWPGRLRRYSVLFSYRYERLGDLTDLETAIQYDQEAVNLTPKDHPDRAERLHSLAISFGDRYRRLQHVTDLEAAIQYDQEAINFTAKDDPDRAGQLESLGLSFEDRYKRVGDLTDLEAAIQYKQESVDLTGKDHPDIAWRLHSLAISVGDRYRKLGNLTDLKAVHEHYKTSLSINSAAPETLWRSSLGWASFAAEFEPTYCITAYIAAFNLLPELLWMGHSIPVRQDLIRRLNLPGTTSVAVRTCINISSLSSIIEILEQGLGTIFQQMLQLRTAVDDLPYEQAQKFKELSMKLYSEGSDDSMTIVNQRNVLIHDIRKQPRFEHFLQPRPYSVLCQASQNGPVIILNSDKKTCHGIIILNPASNPVHVAFDNVTLDLLQSHQIVLKRLSHNRARARSASTRLFGYQEGLSSPTKSFKDMLTWLWIHIVEPVYKILESHSINGGRLWWLPTGAFTGLPLHACPRGDQFIHSYTATLESLLEAYSKPSSRVNKLGVIGVTQTDSKGANYLEGVGQEVVTILSIVQKSFVTCAEGEQATVDAVKTQLQNCSWIHLACHGMQNHIQPTKSHLLLYDGDLELETILRLPLENAEVVFLAACQTAMGDSELVNESFHLGGGFIAAGFRGSIGTLWSMDDRDGPMVARILYSYLFGNGRQPQATDAAVALHLAVKELRKRNVPYERWVPFIHMGV</sequence>
<dbReference type="SUPFAM" id="SSF48452">
    <property type="entry name" value="TPR-like"/>
    <property type="match status" value="1"/>
</dbReference>
<dbReference type="PANTHER" id="PTHR19959">
    <property type="entry name" value="KINESIN LIGHT CHAIN"/>
    <property type="match status" value="1"/>
</dbReference>
<gene>
    <name evidence="2" type="ORF">GGX14DRAFT_392203</name>
</gene>
<dbReference type="AlphaFoldDB" id="A0AAD6YJC0"/>
<dbReference type="PANTHER" id="PTHR19959:SF119">
    <property type="entry name" value="FUNGAL LIPASE-LIKE DOMAIN-CONTAINING PROTEIN"/>
    <property type="match status" value="1"/>
</dbReference>